<dbReference type="GO" id="GO:0004503">
    <property type="term" value="F:tyrosinase activity"/>
    <property type="evidence" value="ECO:0007669"/>
    <property type="project" value="UniProtKB-EC"/>
</dbReference>
<dbReference type="GO" id="GO:0042438">
    <property type="term" value="P:melanin biosynthetic process"/>
    <property type="evidence" value="ECO:0007669"/>
    <property type="project" value="UniProtKB-KW"/>
</dbReference>
<reference evidence="14 15" key="1">
    <citation type="submission" date="2017-03" db="EMBL/GenBank/DDBJ databases">
        <title>Genomes of endolithic fungi from Antarctica.</title>
        <authorList>
            <person name="Coleine C."/>
            <person name="Masonjones S."/>
            <person name="Stajich J.E."/>
        </authorList>
    </citation>
    <scope>NUCLEOTIDE SEQUENCE [LARGE SCALE GENOMIC DNA]</scope>
    <source>
        <strain evidence="14 15">CCFEE 6315</strain>
    </source>
</reference>
<dbReference type="Gene3D" id="1.10.1280.10">
    <property type="entry name" value="Di-copper center containing domain from catechol oxidase"/>
    <property type="match status" value="1"/>
</dbReference>
<organism evidence="14 15">
    <name type="scientific">Salinomyces thailandicus</name>
    <dbReference type="NCBI Taxonomy" id="706561"/>
    <lineage>
        <taxon>Eukaryota</taxon>
        <taxon>Fungi</taxon>
        <taxon>Dikarya</taxon>
        <taxon>Ascomycota</taxon>
        <taxon>Pezizomycotina</taxon>
        <taxon>Dothideomycetes</taxon>
        <taxon>Dothideomycetidae</taxon>
        <taxon>Mycosphaerellales</taxon>
        <taxon>Teratosphaeriaceae</taxon>
        <taxon>Salinomyces</taxon>
    </lineage>
</organism>
<evidence type="ECO:0000256" key="3">
    <source>
        <dbReference type="ARBA" id="ARBA00011906"/>
    </source>
</evidence>
<name>A0A4U0TXH3_9PEZI</name>
<dbReference type="AlphaFoldDB" id="A0A4U0TXH3"/>
<dbReference type="PROSITE" id="PS00497">
    <property type="entry name" value="TYROSINASE_1"/>
    <property type="match status" value="1"/>
</dbReference>
<dbReference type="Pfam" id="PF00264">
    <property type="entry name" value="Tyrosinase"/>
    <property type="match status" value="1"/>
</dbReference>
<evidence type="ECO:0000256" key="7">
    <source>
        <dbReference type="ARBA" id="ARBA00023033"/>
    </source>
</evidence>
<feature type="domain" description="Tyrosinase copper-binding" evidence="12">
    <location>
        <begin position="117"/>
        <end position="134"/>
    </location>
</feature>
<keyword evidence="5" id="KW-0560">Oxidoreductase</keyword>
<evidence type="ECO:0000256" key="9">
    <source>
        <dbReference type="ARBA" id="ARBA00048233"/>
    </source>
</evidence>
<evidence type="ECO:0000259" key="12">
    <source>
        <dbReference type="PROSITE" id="PS00497"/>
    </source>
</evidence>
<sequence length="633" mass="68661">MRLTSLVLSLSALSSVFALYIPSLDEAGDEIEKRASVVATTGIAGAVYPRLEVRQMLFNKPNQWTLFILAMQAFQAKSQSDATGFYQIAGIHGVPHVNYNGVGQCSTCGGTDGYCPHDSILFPAWHRSYLALFEQQFKAVVDQVAASYPASQRAAMQGAASTIRLPYWDWAAHPMDGYPTLPRIVSDRSMTVNGPTGQVSIVNPLFRHYFSDPSALYYSPFVNWKYTLRYPNSNANSASSQEQSAISAFENIRANLQDQVYQLFSTCSDYLHFSNDDAGSSSTSCSNSLEGIHNTIHTTAGGPGSSTVSAGHMTYLATAAFDPIFWLHHCNVDRLFALWQSQHPGAWGGTQTAPHNTWTVAAGSSQGMDSPLTPFYKDTSGSAFWTSNQVRQWDTTFHYTYPEFSNSDGSQKSIASYINKLYGPSATATAGSSKRSAAPEPVVANEVIARPNPALSKRQGDPLKAANGSLFQYIANIQAPRYALNGSYYVYLFQGEPGSEDPMEWITDEALIGPMGVLAQPDMTDKNLVAAGSVPLTRAMTNAVYNGSLFDLTEDSAVPYLKDTLAWRVASNGTAIDPGTIDNFEIAVFASTAQLPPDEYSLPAWSDFIPLVEITQNKSGGANTTANATTITR</sequence>
<dbReference type="PANTHER" id="PTHR11474">
    <property type="entry name" value="TYROSINASE FAMILY MEMBER"/>
    <property type="match status" value="1"/>
</dbReference>
<evidence type="ECO:0000259" key="13">
    <source>
        <dbReference type="PROSITE" id="PS00498"/>
    </source>
</evidence>
<dbReference type="InterPro" id="IPR041640">
    <property type="entry name" value="Tyrosinase_C"/>
</dbReference>
<dbReference type="PRINTS" id="PR00092">
    <property type="entry name" value="TYROSINASE"/>
</dbReference>
<keyword evidence="15" id="KW-1185">Reference proteome</keyword>
<evidence type="ECO:0000256" key="4">
    <source>
        <dbReference type="ARBA" id="ARBA00022723"/>
    </source>
</evidence>
<evidence type="ECO:0000256" key="6">
    <source>
        <dbReference type="ARBA" id="ARBA00023008"/>
    </source>
</evidence>
<keyword evidence="8" id="KW-0470">Melanin biosynthesis</keyword>
<keyword evidence="11" id="KW-0732">Signal</keyword>
<keyword evidence="6" id="KW-0186">Copper</keyword>
<comment type="catalytic activity">
    <reaction evidence="10">
        <text>L-tyrosine + O2 = L-dopaquinone + H2O</text>
        <dbReference type="Rhea" id="RHEA:18117"/>
        <dbReference type="ChEBI" id="CHEBI:15377"/>
        <dbReference type="ChEBI" id="CHEBI:15379"/>
        <dbReference type="ChEBI" id="CHEBI:57924"/>
        <dbReference type="ChEBI" id="CHEBI:58315"/>
        <dbReference type="EC" id="1.14.18.1"/>
    </reaction>
</comment>
<dbReference type="Pfam" id="PF18132">
    <property type="entry name" value="Tyrosinase_C"/>
    <property type="match status" value="1"/>
</dbReference>
<dbReference type="PROSITE" id="PS00498">
    <property type="entry name" value="TYROSINASE_2"/>
    <property type="match status" value="1"/>
</dbReference>
<comment type="cofactor">
    <cofactor evidence="1">
        <name>Cu(2+)</name>
        <dbReference type="ChEBI" id="CHEBI:29036"/>
    </cofactor>
</comment>
<feature type="signal peptide" evidence="11">
    <location>
        <begin position="1"/>
        <end position="18"/>
    </location>
</feature>
<proteinExistence type="inferred from homology"/>
<evidence type="ECO:0000313" key="14">
    <source>
        <dbReference type="EMBL" id="TKA27191.1"/>
    </source>
</evidence>
<comment type="caution">
    <text evidence="14">The sequence shown here is derived from an EMBL/GenBank/DDBJ whole genome shotgun (WGS) entry which is preliminary data.</text>
</comment>
<dbReference type="InterPro" id="IPR002227">
    <property type="entry name" value="Tyrosinase_Cu-bd"/>
</dbReference>
<dbReference type="EC" id="1.14.18.1" evidence="3"/>
<evidence type="ECO:0000256" key="5">
    <source>
        <dbReference type="ARBA" id="ARBA00023002"/>
    </source>
</evidence>
<dbReference type="Proteomes" id="UP000308549">
    <property type="component" value="Unassembled WGS sequence"/>
</dbReference>
<comment type="similarity">
    <text evidence="2">Belongs to the tyrosinase family.</text>
</comment>
<evidence type="ECO:0000256" key="8">
    <source>
        <dbReference type="ARBA" id="ARBA00023101"/>
    </source>
</evidence>
<dbReference type="SUPFAM" id="SSF48056">
    <property type="entry name" value="Di-copper centre-containing domain"/>
    <property type="match status" value="1"/>
</dbReference>
<comment type="catalytic activity">
    <reaction evidence="9">
        <text>2 L-dopa + O2 = 2 L-dopaquinone + 2 H2O</text>
        <dbReference type="Rhea" id="RHEA:34287"/>
        <dbReference type="ChEBI" id="CHEBI:15377"/>
        <dbReference type="ChEBI" id="CHEBI:15379"/>
        <dbReference type="ChEBI" id="CHEBI:57504"/>
        <dbReference type="ChEBI" id="CHEBI:57924"/>
        <dbReference type="EC" id="1.14.18.1"/>
    </reaction>
</comment>
<dbReference type="InterPro" id="IPR050316">
    <property type="entry name" value="Tyrosinase/Hemocyanin"/>
</dbReference>
<dbReference type="GO" id="GO:0046872">
    <property type="term" value="F:metal ion binding"/>
    <property type="evidence" value="ECO:0007669"/>
    <property type="project" value="UniProtKB-KW"/>
</dbReference>
<keyword evidence="7" id="KW-0503">Monooxygenase</keyword>
<evidence type="ECO:0000256" key="11">
    <source>
        <dbReference type="SAM" id="SignalP"/>
    </source>
</evidence>
<accession>A0A4U0TXH3</accession>
<feature type="chain" id="PRO_5020903296" description="tyrosinase" evidence="11">
    <location>
        <begin position="19"/>
        <end position="633"/>
    </location>
</feature>
<keyword evidence="4" id="KW-0479">Metal-binding</keyword>
<evidence type="ECO:0000256" key="1">
    <source>
        <dbReference type="ARBA" id="ARBA00001973"/>
    </source>
</evidence>
<feature type="domain" description="Tyrosinase copper-binding" evidence="13">
    <location>
        <begin position="322"/>
        <end position="333"/>
    </location>
</feature>
<evidence type="ECO:0000256" key="10">
    <source>
        <dbReference type="ARBA" id="ARBA00048881"/>
    </source>
</evidence>
<evidence type="ECO:0000313" key="15">
    <source>
        <dbReference type="Proteomes" id="UP000308549"/>
    </source>
</evidence>
<dbReference type="OrthoDB" id="6132182at2759"/>
<dbReference type="InterPro" id="IPR008922">
    <property type="entry name" value="Di-copper_centre_dom_sf"/>
</dbReference>
<protein>
    <recommendedName>
        <fullName evidence="3">tyrosinase</fullName>
        <ecNumber evidence="3">1.14.18.1</ecNumber>
    </recommendedName>
</protein>
<gene>
    <name evidence="14" type="ORF">B0A50_04528</name>
</gene>
<dbReference type="EMBL" id="NAJL01000024">
    <property type="protein sequence ID" value="TKA27191.1"/>
    <property type="molecule type" value="Genomic_DNA"/>
</dbReference>
<dbReference type="PANTHER" id="PTHR11474:SF76">
    <property type="entry name" value="SHKT DOMAIN-CONTAINING PROTEIN"/>
    <property type="match status" value="1"/>
</dbReference>
<evidence type="ECO:0000256" key="2">
    <source>
        <dbReference type="ARBA" id="ARBA00009928"/>
    </source>
</evidence>